<protein>
    <submittedName>
        <fullName evidence="2">FAD dependent oxidoreductase</fullName>
    </submittedName>
</protein>
<dbReference type="InterPro" id="IPR052189">
    <property type="entry name" value="L-asp_N-monooxygenase_NS-form"/>
</dbReference>
<dbReference type="OrthoDB" id="101972at2"/>
<dbReference type="KEGG" id="psu:Psesu_2858"/>
<gene>
    <name evidence="2" type="ordered locus">Psesu_2858</name>
</gene>
<dbReference type="Proteomes" id="UP000008632">
    <property type="component" value="Chromosome"/>
</dbReference>
<feature type="domain" description="FAD-dependent urate hydroxylase HpyO/Asp monooxygenase CreE-like FAD/NAD(P)-binding" evidence="1">
    <location>
        <begin position="8"/>
        <end position="156"/>
    </location>
</feature>
<dbReference type="Pfam" id="PF13454">
    <property type="entry name" value="NAD_binding_9"/>
    <property type="match status" value="1"/>
</dbReference>
<dbReference type="SUPFAM" id="SSF51905">
    <property type="entry name" value="FAD/NAD(P)-binding domain"/>
    <property type="match status" value="1"/>
</dbReference>
<dbReference type="HOGENOM" id="CLU_020215_2_0_6"/>
<dbReference type="PRINTS" id="PR00368">
    <property type="entry name" value="FADPNR"/>
</dbReference>
<dbReference type="EMBL" id="CP002446">
    <property type="protein sequence ID" value="ADV28683.1"/>
    <property type="molecule type" value="Genomic_DNA"/>
</dbReference>
<name>E6WWY4_PSEUU</name>
<evidence type="ECO:0000313" key="2">
    <source>
        <dbReference type="EMBL" id="ADV28683.1"/>
    </source>
</evidence>
<reference evidence="2 3" key="1">
    <citation type="submission" date="2011-01" db="EMBL/GenBank/DDBJ databases">
        <title>Complete sequence of Pseudoxanthomonas suwonensis 11-1.</title>
        <authorList>
            <consortium name="US DOE Joint Genome Institute"/>
            <person name="Lucas S."/>
            <person name="Copeland A."/>
            <person name="Lapidus A."/>
            <person name="Cheng J.-F."/>
            <person name="Goodwin L."/>
            <person name="Pitluck S."/>
            <person name="Teshima H."/>
            <person name="Detter J.C."/>
            <person name="Han C."/>
            <person name="Tapia R."/>
            <person name="Land M."/>
            <person name="Hauser L."/>
            <person name="Kyrpides N."/>
            <person name="Ivanova N."/>
            <person name="Ovchinnikova G."/>
            <person name="Siebers A.K."/>
            <person name="Allgaier M."/>
            <person name="Thelen M.P."/>
            <person name="Hugenholtz P."/>
            <person name="Gladden J."/>
            <person name="Woyke T."/>
        </authorList>
    </citation>
    <scope>NUCLEOTIDE SEQUENCE [LARGE SCALE GENOMIC DNA]</scope>
    <source>
        <strain evidence="3">11-1</strain>
    </source>
</reference>
<dbReference type="InterPro" id="IPR036188">
    <property type="entry name" value="FAD/NAD-bd_sf"/>
</dbReference>
<keyword evidence="3" id="KW-1185">Reference proteome</keyword>
<dbReference type="PANTHER" id="PTHR40254">
    <property type="entry name" value="BLR0577 PROTEIN"/>
    <property type="match status" value="1"/>
</dbReference>
<proteinExistence type="predicted"/>
<dbReference type="STRING" id="743721.Psesu_2858"/>
<dbReference type="InterPro" id="IPR038732">
    <property type="entry name" value="HpyO/CreE_NAD-binding"/>
</dbReference>
<evidence type="ECO:0000259" key="1">
    <source>
        <dbReference type="Pfam" id="PF13454"/>
    </source>
</evidence>
<dbReference type="eggNOG" id="COG4529">
    <property type="taxonomic scope" value="Bacteria"/>
</dbReference>
<dbReference type="PANTHER" id="PTHR40254:SF1">
    <property type="entry name" value="BLR0577 PROTEIN"/>
    <property type="match status" value="1"/>
</dbReference>
<accession>E6WWY4</accession>
<dbReference type="RefSeq" id="WP_013536508.1">
    <property type="nucleotide sequence ID" value="NC_014924.1"/>
</dbReference>
<dbReference type="Gene3D" id="3.50.50.60">
    <property type="entry name" value="FAD/NAD(P)-binding domain"/>
    <property type="match status" value="2"/>
</dbReference>
<sequence>MHRDHDIAIVGGGAAGTLAAIHLLRRAAPGLRIAMYEPSLHPGEGVAYSTRRPEHLLNVPAGKMSALPDEPGDFLAWLATRREYAGAGDQSSRYLPRRDYAAYLAQRLEEARTGSAATFELHHHRITALHRRADGLRLEWSGGSATAGRVLLATGNAPRPLPARGASALGAPRLLEAWDSEGLAAIAPDARVCIAGTGLSMVDAVLTLAACGHRGPVHLLSRHGLLPLAHAPDSPVDTGLEVDALLALDLRARLRVLRQRVAEAAAGGRPWQAVLERLRPRVQALWRSLDAADQRRFLRHVVRYWDIHRHRIAPEADAVLQDLVRSGRLQLHRARLDLVTSGTRCVHIGARDRHGAVVALDVEHVINATGVEMRVQAMRNPLLEQLLGDGLAVPGAHGIGLATDMDGRMRDASDMARDDLRVVGSLRIGEAWESLAVPELRQQAQAVAEAWTGVAVAA</sequence>
<dbReference type="AlphaFoldDB" id="E6WWY4"/>
<organism evidence="2 3">
    <name type="scientific">Pseudoxanthomonas suwonensis (strain 11-1)</name>
    <dbReference type="NCBI Taxonomy" id="743721"/>
    <lineage>
        <taxon>Bacteria</taxon>
        <taxon>Pseudomonadati</taxon>
        <taxon>Pseudomonadota</taxon>
        <taxon>Gammaproteobacteria</taxon>
        <taxon>Lysobacterales</taxon>
        <taxon>Lysobacteraceae</taxon>
        <taxon>Pseudoxanthomonas</taxon>
    </lineage>
</organism>
<dbReference type="PRINTS" id="PR00411">
    <property type="entry name" value="PNDRDTASEI"/>
</dbReference>
<evidence type="ECO:0000313" key="3">
    <source>
        <dbReference type="Proteomes" id="UP000008632"/>
    </source>
</evidence>